<organism evidence="1 2">
    <name type="scientific">Plakobranchus ocellatus</name>
    <dbReference type="NCBI Taxonomy" id="259542"/>
    <lineage>
        <taxon>Eukaryota</taxon>
        <taxon>Metazoa</taxon>
        <taxon>Spiralia</taxon>
        <taxon>Lophotrochozoa</taxon>
        <taxon>Mollusca</taxon>
        <taxon>Gastropoda</taxon>
        <taxon>Heterobranchia</taxon>
        <taxon>Euthyneura</taxon>
        <taxon>Panpulmonata</taxon>
        <taxon>Sacoglossa</taxon>
        <taxon>Placobranchoidea</taxon>
        <taxon>Plakobranchidae</taxon>
        <taxon>Plakobranchus</taxon>
    </lineage>
</organism>
<protein>
    <submittedName>
        <fullName evidence="1">Uncharacterized protein</fullName>
    </submittedName>
</protein>
<evidence type="ECO:0000313" key="1">
    <source>
        <dbReference type="EMBL" id="GFO49439.1"/>
    </source>
</evidence>
<sequence>MPAVLGHSRCVSLLNIQRHHAVCITLNYIIHGSACLPLSHQGISCMSLYNRVCPNSATSFMGRCVYLRQLRHTSGCISLCHTRLHRAWVRVPAFSTLSTSCMDQWINICHTQLHRAWVDVAAFVLSSHIMHK</sequence>
<name>A0AAV4DZD8_9GAST</name>
<proteinExistence type="predicted"/>
<accession>A0AAV4DZD8</accession>
<comment type="caution">
    <text evidence="1">The sequence shown here is derived from an EMBL/GenBank/DDBJ whole genome shotgun (WGS) entry which is preliminary data.</text>
</comment>
<reference evidence="1 2" key="1">
    <citation type="journal article" date="2021" name="Elife">
        <title>Chloroplast acquisition without the gene transfer in kleptoplastic sea slugs, Plakobranchus ocellatus.</title>
        <authorList>
            <person name="Maeda T."/>
            <person name="Takahashi S."/>
            <person name="Yoshida T."/>
            <person name="Shimamura S."/>
            <person name="Takaki Y."/>
            <person name="Nagai Y."/>
            <person name="Toyoda A."/>
            <person name="Suzuki Y."/>
            <person name="Arimoto A."/>
            <person name="Ishii H."/>
            <person name="Satoh N."/>
            <person name="Nishiyama T."/>
            <person name="Hasebe M."/>
            <person name="Maruyama T."/>
            <person name="Minagawa J."/>
            <person name="Obokata J."/>
            <person name="Shigenobu S."/>
        </authorList>
    </citation>
    <scope>NUCLEOTIDE SEQUENCE [LARGE SCALE GENOMIC DNA]</scope>
</reference>
<dbReference type="AlphaFoldDB" id="A0AAV4DZD8"/>
<dbReference type="Proteomes" id="UP000735302">
    <property type="component" value="Unassembled WGS sequence"/>
</dbReference>
<evidence type="ECO:0000313" key="2">
    <source>
        <dbReference type="Proteomes" id="UP000735302"/>
    </source>
</evidence>
<dbReference type="EMBL" id="BLXT01008489">
    <property type="protein sequence ID" value="GFO49439.1"/>
    <property type="molecule type" value="Genomic_DNA"/>
</dbReference>
<keyword evidence="2" id="KW-1185">Reference proteome</keyword>
<gene>
    <name evidence="1" type="ORF">PoB_007594400</name>
</gene>